<feature type="transmembrane region" description="Helical" evidence="8">
    <location>
        <begin position="382"/>
        <end position="402"/>
    </location>
</feature>
<dbReference type="GO" id="GO:0016746">
    <property type="term" value="F:acyltransferase activity"/>
    <property type="evidence" value="ECO:0007669"/>
    <property type="project" value="UniProtKB-KW"/>
</dbReference>
<gene>
    <name evidence="9" type="primary">dltB_2</name>
    <name evidence="9" type="ORF">NCTC13102_01943</name>
</gene>
<reference evidence="9 10" key="1">
    <citation type="submission" date="2018-06" db="EMBL/GenBank/DDBJ databases">
        <authorList>
            <consortium name="Pathogen Informatics"/>
            <person name="Doyle S."/>
        </authorList>
    </citation>
    <scope>NUCLEOTIDE SEQUENCE [LARGE SCALE GENOMIC DNA]</scope>
    <source>
        <strain evidence="9 10">NCTC13102</strain>
    </source>
</reference>
<evidence type="ECO:0000313" key="9">
    <source>
        <dbReference type="EMBL" id="SQB99618.1"/>
    </source>
</evidence>
<feature type="transmembrane region" description="Helical" evidence="8">
    <location>
        <begin position="74"/>
        <end position="95"/>
    </location>
</feature>
<feature type="transmembrane region" description="Helical" evidence="8">
    <location>
        <begin position="213"/>
        <end position="234"/>
    </location>
</feature>
<evidence type="ECO:0000256" key="8">
    <source>
        <dbReference type="SAM" id="Phobius"/>
    </source>
</evidence>
<feature type="transmembrane region" description="Helical" evidence="8">
    <location>
        <begin position="422"/>
        <end position="443"/>
    </location>
</feature>
<evidence type="ECO:0000256" key="3">
    <source>
        <dbReference type="ARBA" id="ARBA00022475"/>
    </source>
</evidence>
<feature type="transmembrane region" description="Helical" evidence="8">
    <location>
        <begin position="115"/>
        <end position="136"/>
    </location>
</feature>
<dbReference type="AlphaFoldDB" id="A0A2X3B2V1"/>
<evidence type="ECO:0000256" key="4">
    <source>
        <dbReference type="ARBA" id="ARBA00022692"/>
    </source>
</evidence>
<evidence type="ECO:0000256" key="6">
    <source>
        <dbReference type="ARBA" id="ARBA00023136"/>
    </source>
</evidence>
<protein>
    <submittedName>
        <fullName evidence="9">Alginate O-acetyltransferase AlgI</fullName>
    </submittedName>
</protein>
<dbReference type="EMBL" id="UAWL01000006">
    <property type="protein sequence ID" value="SQB99618.1"/>
    <property type="molecule type" value="Genomic_DNA"/>
</dbReference>
<name>A0A2X3B2V1_9HELI</name>
<comment type="subcellular location">
    <subcellularLocation>
        <location evidence="1">Cell membrane</location>
        <topology evidence="1">Multi-pass membrane protein</topology>
    </subcellularLocation>
</comment>
<dbReference type="PIRSF" id="PIRSF500217">
    <property type="entry name" value="AlgI"/>
    <property type="match status" value="1"/>
</dbReference>
<evidence type="ECO:0000313" key="10">
    <source>
        <dbReference type="Proteomes" id="UP000250166"/>
    </source>
</evidence>
<feature type="transmembrane region" description="Helical" evidence="8">
    <location>
        <begin position="271"/>
        <end position="290"/>
    </location>
</feature>
<evidence type="ECO:0000256" key="1">
    <source>
        <dbReference type="ARBA" id="ARBA00004651"/>
    </source>
</evidence>
<dbReference type="GO" id="GO:0005886">
    <property type="term" value="C:plasma membrane"/>
    <property type="evidence" value="ECO:0007669"/>
    <property type="project" value="UniProtKB-SubCell"/>
</dbReference>
<proteinExistence type="inferred from homology"/>
<keyword evidence="3 7" id="KW-1003">Cell membrane</keyword>
<feature type="transmembrane region" description="Helical" evidence="8">
    <location>
        <begin position="5"/>
        <end position="21"/>
    </location>
</feature>
<dbReference type="InterPro" id="IPR004299">
    <property type="entry name" value="MBOAT_fam"/>
</dbReference>
<feature type="transmembrane region" description="Helical" evidence="8">
    <location>
        <begin position="353"/>
        <end position="370"/>
    </location>
</feature>
<feature type="transmembrane region" description="Helical" evidence="8">
    <location>
        <begin position="33"/>
        <end position="62"/>
    </location>
</feature>
<dbReference type="InterPro" id="IPR024194">
    <property type="entry name" value="Ac/AlaTfrase_AlgI/DltB"/>
</dbReference>
<dbReference type="RefSeq" id="WP_112059024.1">
    <property type="nucleotide sequence ID" value="NZ_UAWL01000006.1"/>
</dbReference>
<evidence type="ECO:0000256" key="7">
    <source>
        <dbReference type="PIRNR" id="PIRNR016636"/>
    </source>
</evidence>
<keyword evidence="7 9" id="KW-0808">Transferase</keyword>
<dbReference type="Proteomes" id="UP000250166">
    <property type="component" value="Unassembled WGS sequence"/>
</dbReference>
<dbReference type="PIRSF" id="PIRSF016636">
    <property type="entry name" value="AlgI_DltB"/>
    <property type="match status" value="1"/>
</dbReference>
<evidence type="ECO:0000256" key="5">
    <source>
        <dbReference type="ARBA" id="ARBA00022989"/>
    </source>
</evidence>
<dbReference type="GO" id="GO:0042121">
    <property type="term" value="P:alginic acid biosynthetic process"/>
    <property type="evidence" value="ECO:0007669"/>
    <property type="project" value="InterPro"/>
</dbReference>
<keyword evidence="4 8" id="KW-0812">Transmembrane</keyword>
<dbReference type="InterPro" id="IPR028362">
    <property type="entry name" value="AlgI"/>
</dbReference>
<dbReference type="Pfam" id="PF03062">
    <property type="entry name" value="MBOAT"/>
    <property type="match status" value="1"/>
</dbReference>
<dbReference type="PANTHER" id="PTHR13285:SF18">
    <property type="entry name" value="PROTEIN-CYSTEINE N-PALMITOYLTRANSFERASE RASP"/>
    <property type="match status" value="1"/>
</dbReference>
<keyword evidence="5 8" id="KW-1133">Transmembrane helix</keyword>
<dbReference type="PANTHER" id="PTHR13285">
    <property type="entry name" value="ACYLTRANSFERASE"/>
    <property type="match status" value="1"/>
</dbReference>
<organism evidence="9 10">
    <name type="scientific">Helicobacter fennelliae</name>
    <dbReference type="NCBI Taxonomy" id="215"/>
    <lineage>
        <taxon>Bacteria</taxon>
        <taxon>Pseudomonadati</taxon>
        <taxon>Campylobacterota</taxon>
        <taxon>Epsilonproteobacteria</taxon>
        <taxon>Campylobacterales</taxon>
        <taxon>Helicobacteraceae</taxon>
        <taxon>Helicobacter</taxon>
    </lineage>
</organism>
<feature type="transmembrane region" description="Helical" evidence="8">
    <location>
        <begin position="328"/>
        <end position="347"/>
    </location>
</feature>
<keyword evidence="6 7" id="KW-0472">Membrane</keyword>
<sequence length="489" mass="55533">MFFSIEFGIIFFVFFLVYWTLRNHHSLQNHTLLLFNYIILCSFGGVYVALVLACYTLFIYAASHLIAKTESKSVFLTMVAFAILNLSFFKYYPSFKDDFEALLRFFGLDVASVDILLPLGISFYTFASITYLRAVYEARQSPQDSTTTPSALTSTTLTSSTLTSSTSNPKLQGFLPLATYLSFFPTIIAGPIMRSDFFFSQFNATRLWRRKNANLIIMLLLFGIVKKVLIANYVQIYASPILANPSNFNTIELLLGIGGYSIQIYCDFSGYVNLVCAFALMLGFTLPPNFDMPYVAKNLKEFWARWHISLSTFIRDYIYIPLGGSKKGFFLTQVFVLISFGLSGIWHGNTINFMIWGLLHGFGLVIVNIAKKCNFSLAQIPLLSSFITFSFVSFAWVFFCYSDFSDSLLFFTALYQNLSQPIGLKEILLLCGGLLVFFAYPLSKNWQRSCVFYLYDVPTFIKPIVLAIVFIIIFCLMPDGIPNFIYATF</sequence>
<evidence type="ECO:0000256" key="2">
    <source>
        <dbReference type="ARBA" id="ARBA00010323"/>
    </source>
</evidence>
<comment type="similarity">
    <text evidence="2 7">Belongs to the membrane-bound acyltransferase family.</text>
</comment>
<feature type="transmembrane region" description="Helical" evidence="8">
    <location>
        <begin position="464"/>
        <end position="486"/>
    </location>
</feature>
<dbReference type="InterPro" id="IPR051085">
    <property type="entry name" value="MB_O-acyltransferase"/>
</dbReference>
<accession>A0A2X3B2V1</accession>
<keyword evidence="7" id="KW-0012">Acyltransferase</keyword>